<dbReference type="EMBL" id="JAYFUM010000007">
    <property type="protein sequence ID" value="MEA5138843.1"/>
    <property type="molecule type" value="Genomic_DNA"/>
</dbReference>
<keyword evidence="3" id="KW-1185">Reference proteome</keyword>
<evidence type="ECO:0000313" key="3">
    <source>
        <dbReference type="Proteomes" id="UP001302949"/>
    </source>
</evidence>
<accession>A0ABU5Q7M6</accession>
<evidence type="ECO:0000313" key="2">
    <source>
        <dbReference type="EMBL" id="MEA5138843.1"/>
    </source>
</evidence>
<evidence type="ECO:0000256" key="1">
    <source>
        <dbReference type="SAM" id="Phobius"/>
    </source>
</evidence>
<gene>
    <name evidence="2" type="ORF">VB248_06855</name>
</gene>
<keyword evidence="1" id="KW-1133">Transmembrane helix</keyword>
<dbReference type="InterPro" id="IPR025324">
    <property type="entry name" value="DUF4230"/>
</dbReference>
<name>A0ABU5Q7M6_9BACT</name>
<proteinExistence type="predicted"/>
<dbReference type="Proteomes" id="UP001302949">
    <property type="component" value="Unassembled WGS sequence"/>
</dbReference>
<comment type="caution">
    <text evidence="2">The sequence shown here is derived from an EMBL/GenBank/DDBJ whole genome shotgun (WGS) entry which is preliminary data.</text>
</comment>
<sequence>MNILRKIIRLIPLVLVILFALWAWEKFRTFKNPFLEAEPEVSHNVVLEKITSMGKLELVKYNFRDVVESSIKKQVLPDAKALLIVTGEATGCIDLTKIRLGDISEEDSILVVHLPDPEICSFKIDHSKSRVYNTEYAFLDEAQLIDEAFKKAEIQVQQSALSIGILEQTKVSAEQILKPFLEEVSKKKVVLKFQMKDTKRELK</sequence>
<dbReference type="RefSeq" id="WP_323296006.1">
    <property type="nucleotide sequence ID" value="NZ_JAYFUM010000007.1"/>
</dbReference>
<reference evidence="2 3" key="1">
    <citation type="submission" date="2023-12" db="EMBL/GenBank/DDBJ databases">
        <title>Novel species of the genus Arcicella isolated from rivers.</title>
        <authorList>
            <person name="Lu H."/>
        </authorList>
    </citation>
    <scope>NUCLEOTIDE SEQUENCE [LARGE SCALE GENOMIC DNA]</scope>
    <source>
        <strain evidence="2 3">KCTC 23307</strain>
    </source>
</reference>
<protein>
    <submittedName>
        <fullName evidence="2">DUF4230 domain-containing protein</fullName>
    </submittedName>
</protein>
<dbReference type="Pfam" id="PF14014">
    <property type="entry name" value="DUF4230"/>
    <property type="match status" value="1"/>
</dbReference>
<organism evidence="2 3">
    <name type="scientific">Arcicella rigui</name>
    <dbReference type="NCBI Taxonomy" id="797020"/>
    <lineage>
        <taxon>Bacteria</taxon>
        <taxon>Pseudomonadati</taxon>
        <taxon>Bacteroidota</taxon>
        <taxon>Cytophagia</taxon>
        <taxon>Cytophagales</taxon>
        <taxon>Flectobacillaceae</taxon>
        <taxon>Arcicella</taxon>
    </lineage>
</organism>
<feature type="transmembrane region" description="Helical" evidence="1">
    <location>
        <begin position="7"/>
        <end position="24"/>
    </location>
</feature>
<keyword evidence="1" id="KW-0812">Transmembrane</keyword>
<keyword evidence="1" id="KW-0472">Membrane</keyword>